<dbReference type="PANTHER" id="PTHR10039">
    <property type="entry name" value="AMELOGENIN"/>
    <property type="match status" value="1"/>
</dbReference>
<dbReference type="AlphaFoldDB" id="A0A8H4IRX9"/>
<evidence type="ECO:0000313" key="2">
    <source>
        <dbReference type="EMBL" id="KAF4306300.1"/>
    </source>
</evidence>
<dbReference type="OrthoDB" id="4062651at2759"/>
<accession>A0A8H4IRX9</accession>
<comment type="caution">
    <text evidence="2">The sequence shown here is derived from an EMBL/GenBank/DDBJ whole genome shotgun (WGS) entry which is preliminary data.</text>
</comment>
<gene>
    <name evidence="2" type="ORF">GTA08_BOTSDO05952</name>
</gene>
<dbReference type="Proteomes" id="UP000572817">
    <property type="component" value="Unassembled WGS sequence"/>
</dbReference>
<dbReference type="EMBL" id="WWBZ02000033">
    <property type="protein sequence ID" value="KAF4306300.1"/>
    <property type="molecule type" value="Genomic_DNA"/>
</dbReference>
<dbReference type="PANTHER" id="PTHR10039:SF14">
    <property type="entry name" value="NACHT DOMAIN-CONTAINING PROTEIN"/>
    <property type="match status" value="1"/>
</dbReference>
<proteinExistence type="predicted"/>
<dbReference type="InterPro" id="IPR056125">
    <property type="entry name" value="DUF7708"/>
</dbReference>
<name>A0A8H4IRX9_9PEZI</name>
<evidence type="ECO:0000259" key="1">
    <source>
        <dbReference type="Pfam" id="PF24809"/>
    </source>
</evidence>
<protein>
    <recommendedName>
        <fullName evidence="1">DUF7708 domain-containing protein</fullName>
    </recommendedName>
</protein>
<evidence type="ECO:0000313" key="3">
    <source>
        <dbReference type="Proteomes" id="UP000572817"/>
    </source>
</evidence>
<dbReference type="Pfam" id="PF24809">
    <property type="entry name" value="DUF7708"/>
    <property type="match status" value="1"/>
</dbReference>
<reference evidence="2" key="1">
    <citation type="submission" date="2020-04" db="EMBL/GenBank/DDBJ databases">
        <title>Genome Assembly and Annotation of Botryosphaeria dothidea sdau 11-99, a Latent Pathogen of Apple Fruit Ring Rot in China.</title>
        <authorList>
            <person name="Yu C."/>
            <person name="Diao Y."/>
            <person name="Lu Q."/>
            <person name="Zhao J."/>
            <person name="Cui S."/>
            <person name="Peng C."/>
            <person name="He B."/>
            <person name="Liu H."/>
        </authorList>
    </citation>
    <scope>NUCLEOTIDE SEQUENCE [LARGE SCALE GENOMIC DNA]</scope>
    <source>
        <strain evidence="2">Sdau11-99</strain>
    </source>
</reference>
<feature type="domain" description="DUF7708" evidence="1">
    <location>
        <begin position="64"/>
        <end position="194"/>
    </location>
</feature>
<organism evidence="2 3">
    <name type="scientific">Botryosphaeria dothidea</name>
    <dbReference type="NCBI Taxonomy" id="55169"/>
    <lineage>
        <taxon>Eukaryota</taxon>
        <taxon>Fungi</taxon>
        <taxon>Dikarya</taxon>
        <taxon>Ascomycota</taxon>
        <taxon>Pezizomycotina</taxon>
        <taxon>Dothideomycetes</taxon>
        <taxon>Dothideomycetes incertae sedis</taxon>
        <taxon>Botryosphaeriales</taxon>
        <taxon>Botryosphaeriaceae</taxon>
        <taxon>Botryosphaeria</taxon>
    </lineage>
</organism>
<sequence length="293" mass="33375">MSSGLIADAFEVAKKEFLLKFLNCSRYDFSKHSTIGDVYEATDQIQREQASKGTLRNFAKIKPFFDGLAKYEKVIETLVQVKPDVLALIWGPIRFILVVACSYVKTCDKLLDAMAQIGAMLPNFQIYTSIFEKHNQIYNVLCLFFQDIIDFLGTVVSFFSLKGWKEVFEIIWPKYSGKLEVILENIKKHAILMQGGVTLAHIIEADEGRKLALQEYERAHESEDRRAFDSVISSLNPVLYDKDLERLSSNCAAGTGHWLSGNSSYTKWRDAVDDSSRLFWIQGIPGADKLYRK</sequence>
<keyword evidence="3" id="KW-1185">Reference proteome</keyword>